<gene>
    <name evidence="1" type="ORF">V5799_012559</name>
</gene>
<accession>A0AAQ4EE59</accession>
<evidence type="ECO:0000313" key="1">
    <source>
        <dbReference type="EMBL" id="KAK8772908.1"/>
    </source>
</evidence>
<dbReference type="Proteomes" id="UP001321473">
    <property type="component" value="Unassembled WGS sequence"/>
</dbReference>
<evidence type="ECO:0000313" key="2">
    <source>
        <dbReference type="Proteomes" id="UP001321473"/>
    </source>
</evidence>
<reference evidence="1 2" key="1">
    <citation type="journal article" date="2023" name="Arcadia Sci">
        <title>De novo assembly of a long-read Amblyomma americanum tick genome.</title>
        <authorList>
            <person name="Chou S."/>
            <person name="Poskanzer K.E."/>
            <person name="Rollins M."/>
            <person name="Thuy-Boun P.S."/>
        </authorList>
    </citation>
    <scope>NUCLEOTIDE SEQUENCE [LARGE SCALE GENOMIC DNA]</scope>
    <source>
        <strain evidence="1">F_SG_1</strain>
        <tissue evidence="1">Salivary glands</tissue>
    </source>
</reference>
<sequence>MSQVWAITLKDAEAVKRITGIDELLVKKRRCLVIDPANQDVRLKLHWLLHCVPDEEVRAAFAQYGKVSETSRESWWVHGMTLKGSKTRLVTLKMKAGVKIDDLTHQLPVGGDLTLVVPGRPPLCPRCRSASHILKECRVPRCGVCRRFGHEDGQCACTYARIAGTGTSEDSSELLMDQAGRGGSSWFYKAESETRCAFLDASDEAESYGSQR</sequence>
<dbReference type="AlphaFoldDB" id="A0AAQ4EE59"/>
<protein>
    <submittedName>
        <fullName evidence="1">Uncharacterized protein</fullName>
    </submittedName>
</protein>
<proteinExistence type="predicted"/>
<keyword evidence="2" id="KW-1185">Reference proteome</keyword>
<comment type="caution">
    <text evidence="1">The sequence shown here is derived from an EMBL/GenBank/DDBJ whole genome shotgun (WGS) entry which is preliminary data.</text>
</comment>
<dbReference type="EMBL" id="JARKHS020017567">
    <property type="protein sequence ID" value="KAK8772908.1"/>
    <property type="molecule type" value="Genomic_DNA"/>
</dbReference>
<name>A0AAQ4EE59_AMBAM</name>
<organism evidence="1 2">
    <name type="scientific">Amblyomma americanum</name>
    <name type="common">Lone star tick</name>
    <dbReference type="NCBI Taxonomy" id="6943"/>
    <lineage>
        <taxon>Eukaryota</taxon>
        <taxon>Metazoa</taxon>
        <taxon>Ecdysozoa</taxon>
        <taxon>Arthropoda</taxon>
        <taxon>Chelicerata</taxon>
        <taxon>Arachnida</taxon>
        <taxon>Acari</taxon>
        <taxon>Parasitiformes</taxon>
        <taxon>Ixodida</taxon>
        <taxon>Ixodoidea</taxon>
        <taxon>Ixodidae</taxon>
        <taxon>Amblyomminae</taxon>
        <taxon>Amblyomma</taxon>
    </lineage>
</organism>